<dbReference type="PROSITE" id="PS01124">
    <property type="entry name" value="HTH_ARAC_FAMILY_2"/>
    <property type="match status" value="1"/>
</dbReference>
<dbReference type="InterPro" id="IPR018060">
    <property type="entry name" value="HTH_AraC"/>
</dbReference>
<dbReference type="RefSeq" id="WP_085231543.1">
    <property type="nucleotide sequence ID" value="NZ_AP022613.1"/>
</dbReference>
<reference evidence="1 2" key="1">
    <citation type="journal article" date="2019" name="Emerg. Microbes Infect.">
        <title>Comprehensive subspecies identification of 175 nontuberculous mycobacteria species based on 7547 genomic profiles.</title>
        <authorList>
            <person name="Matsumoto Y."/>
            <person name="Kinjo T."/>
            <person name="Motooka D."/>
            <person name="Nabeya D."/>
            <person name="Jung N."/>
            <person name="Uechi K."/>
            <person name="Horii T."/>
            <person name="Iida T."/>
            <person name="Fujita J."/>
            <person name="Nakamura S."/>
        </authorList>
    </citation>
    <scope>NUCLEOTIDE SEQUENCE [LARGE SCALE GENOMIC DNA]</scope>
    <source>
        <strain evidence="1 2">JCM 14738</strain>
    </source>
</reference>
<gene>
    <name evidence="1" type="ORF">MCNS_08000</name>
</gene>
<dbReference type="OrthoDB" id="4549023at2"/>
<dbReference type="Gene3D" id="1.10.10.60">
    <property type="entry name" value="Homeodomain-like"/>
    <property type="match status" value="1"/>
</dbReference>
<dbReference type="STRING" id="44010.AWC00_05000"/>
<dbReference type="Pfam" id="PF12833">
    <property type="entry name" value="HTH_18"/>
    <property type="match status" value="1"/>
</dbReference>
<name>A0A1X1TNY6_9MYCO</name>
<dbReference type="Proteomes" id="UP000467385">
    <property type="component" value="Chromosome"/>
</dbReference>
<dbReference type="PANTHER" id="PTHR11019">
    <property type="entry name" value="HTH-TYPE TRANSCRIPTIONAL REGULATOR NIMR"/>
    <property type="match status" value="1"/>
</dbReference>
<evidence type="ECO:0000313" key="2">
    <source>
        <dbReference type="Proteomes" id="UP000467385"/>
    </source>
</evidence>
<dbReference type="GO" id="GO:0043565">
    <property type="term" value="F:sequence-specific DNA binding"/>
    <property type="evidence" value="ECO:0007669"/>
    <property type="project" value="InterPro"/>
</dbReference>
<accession>A0A1X1TNY6</accession>
<dbReference type="EMBL" id="AP022613">
    <property type="protein sequence ID" value="BBZ37737.1"/>
    <property type="molecule type" value="Genomic_DNA"/>
</dbReference>
<organism evidence="1 2">
    <name type="scientific">Mycobacterium conspicuum</name>
    <dbReference type="NCBI Taxonomy" id="44010"/>
    <lineage>
        <taxon>Bacteria</taxon>
        <taxon>Bacillati</taxon>
        <taxon>Actinomycetota</taxon>
        <taxon>Actinomycetes</taxon>
        <taxon>Mycobacteriales</taxon>
        <taxon>Mycobacteriaceae</taxon>
        <taxon>Mycobacterium</taxon>
    </lineage>
</organism>
<protein>
    <submittedName>
        <fullName evidence="1">Putative transcriptional regulator, AraC family protein</fullName>
    </submittedName>
</protein>
<proteinExistence type="predicted"/>
<dbReference type="SMART" id="SM00342">
    <property type="entry name" value="HTH_ARAC"/>
    <property type="match status" value="1"/>
</dbReference>
<dbReference type="GO" id="GO:0003700">
    <property type="term" value="F:DNA-binding transcription factor activity"/>
    <property type="evidence" value="ECO:0007669"/>
    <property type="project" value="InterPro"/>
</dbReference>
<dbReference type="AlphaFoldDB" id="A0A1X1TNY6"/>
<dbReference type="PANTHER" id="PTHR11019:SF159">
    <property type="entry name" value="TRANSCRIPTIONAL REGULATOR-RELATED"/>
    <property type="match status" value="1"/>
</dbReference>
<evidence type="ECO:0000313" key="1">
    <source>
        <dbReference type="EMBL" id="BBZ37737.1"/>
    </source>
</evidence>
<keyword evidence="2" id="KW-1185">Reference proteome</keyword>
<sequence>MRVWDLGPGRLLVAGAFADLALHHHPAVQITLAGQAPLTLTRADGVHDECRLVVIGSGVRHAVRSDPTSTALTLYIGPHAPQGVALNTLCRNHCRDTGIWIADDAKELADATAATLATDGPQAAAEFLVDQLCGSHDSRPDRPASVHPQLRHAIDVVSSQVPHPVDVASVARIVALSPDYLGRLCKRQTGVSFSATIRWARLVTAVNHLADGRSVTDAAHLAGFADGSHANRVCWEMAGAAPIDFARSVRDLRI</sequence>